<evidence type="ECO:0000256" key="8">
    <source>
        <dbReference type="SAM" id="MobiDB-lite"/>
    </source>
</evidence>
<protein>
    <submittedName>
        <fullName evidence="10">Halocyanin domain-containing protein</fullName>
    </submittedName>
</protein>
<dbReference type="InterPro" id="IPR028871">
    <property type="entry name" value="BlueCu_1_BS"/>
</dbReference>
<keyword evidence="2" id="KW-0813">Transport</keyword>
<reference evidence="10 11" key="1">
    <citation type="submission" date="2020-07" db="EMBL/GenBank/DDBJ databases">
        <title>Halosimplex litoreum sp. nov. and Halosimplex rubrum sp. nov., isolated from different salt environments.</title>
        <authorList>
            <person name="Cui H."/>
        </authorList>
    </citation>
    <scope>NUCLEOTIDE SEQUENCE [LARGE SCALE GENOMIC DNA]</scope>
    <source>
        <strain evidence="10 11">R2</strain>
    </source>
</reference>
<dbReference type="Pfam" id="PF00127">
    <property type="entry name" value="Copper-bind"/>
    <property type="match status" value="2"/>
</dbReference>
<gene>
    <name evidence="10" type="ORF">HZS54_04100</name>
</gene>
<dbReference type="EMBL" id="CP058909">
    <property type="protein sequence ID" value="QLH80870.1"/>
    <property type="molecule type" value="Genomic_DNA"/>
</dbReference>
<feature type="binding site" evidence="7">
    <location>
        <position position="141"/>
    </location>
    <ligand>
        <name>Cu cation</name>
        <dbReference type="ChEBI" id="CHEBI:23378"/>
    </ligand>
</feature>
<evidence type="ECO:0000256" key="5">
    <source>
        <dbReference type="ARBA" id="ARBA00023008"/>
    </source>
</evidence>
<evidence type="ECO:0000313" key="11">
    <source>
        <dbReference type="Proteomes" id="UP000509346"/>
    </source>
</evidence>
<evidence type="ECO:0000256" key="7">
    <source>
        <dbReference type="PIRSR" id="PIRSR602387-1"/>
    </source>
</evidence>
<dbReference type="PANTHER" id="PTHR34192:SF10">
    <property type="entry name" value="PLASTOCYANIN MAJOR ISOFORM, CHLOROPLASTIC-RELATED"/>
    <property type="match status" value="1"/>
</dbReference>
<keyword evidence="4" id="KW-0249">Electron transport</keyword>
<dbReference type="GO" id="GO:0005507">
    <property type="term" value="F:copper ion binding"/>
    <property type="evidence" value="ECO:0007669"/>
    <property type="project" value="InterPro"/>
</dbReference>
<dbReference type="OrthoDB" id="194564at2157"/>
<keyword evidence="5 7" id="KW-0186">Copper</keyword>
<dbReference type="PROSITE" id="PS00196">
    <property type="entry name" value="COPPER_BLUE"/>
    <property type="match status" value="1"/>
</dbReference>
<dbReference type="Proteomes" id="UP000509346">
    <property type="component" value="Chromosome"/>
</dbReference>
<evidence type="ECO:0000256" key="2">
    <source>
        <dbReference type="ARBA" id="ARBA00022448"/>
    </source>
</evidence>
<dbReference type="PROSITE" id="PS51318">
    <property type="entry name" value="TAT"/>
    <property type="match status" value="1"/>
</dbReference>
<feature type="binding site" evidence="7">
    <location>
        <position position="103"/>
    </location>
    <ligand>
        <name>Cu cation</name>
        <dbReference type="ChEBI" id="CHEBI:23378"/>
    </ligand>
</feature>
<dbReference type="InterPro" id="IPR006311">
    <property type="entry name" value="TAT_signal"/>
</dbReference>
<evidence type="ECO:0000256" key="4">
    <source>
        <dbReference type="ARBA" id="ARBA00022982"/>
    </source>
</evidence>
<dbReference type="GeneID" id="56081743"/>
<keyword evidence="11" id="KW-1185">Reference proteome</keyword>
<dbReference type="GO" id="GO:0009055">
    <property type="term" value="F:electron transfer activity"/>
    <property type="evidence" value="ECO:0007669"/>
    <property type="project" value="InterPro"/>
</dbReference>
<name>A0A7D5T8D8_9EURY</name>
<dbReference type="SUPFAM" id="SSF49503">
    <property type="entry name" value="Cupredoxins"/>
    <property type="match status" value="2"/>
</dbReference>
<feature type="binding site" evidence="7">
    <location>
        <position position="146"/>
    </location>
    <ligand>
        <name>Cu cation</name>
        <dbReference type="ChEBI" id="CHEBI:23378"/>
    </ligand>
</feature>
<feature type="region of interest" description="Disordered" evidence="8">
    <location>
        <begin position="161"/>
        <end position="197"/>
    </location>
</feature>
<evidence type="ECO:0000256" key="3">
    <source>
        <dbReference type="ARBA" id="ARBA00022723"/>
    </source>
</evidence>
<dbReference type="PANTHER" id="PTHR34192">
    <property type="entry name" value="PLASTOCYANIN MAJOR ISOFORM, CHLOROPLASTIC-RELATED"/>
    <property type="match status" value="1"/>
</dbReference>
<dbReference type="GO" id="GO:0016020">
    <property type="term" value="C:membrane"/>
    <property type="evidence" value="ECO:0007669"/>
    <property type="project" value="UniProtKB-SubCell"/>
</dbReference>
<feature type="domain" description="Blue (type 1) copper" evidence="9">
    <location>
        <begin position="225"/>
        <end position="309"/>
    </location>
</feature>
<dbReference type="PRINTS" id="PR00157">
    <property type="entry name" value="PLASTOCYANIN"/>
</dbReference>
<keyword evidence="6" id="KW-0472">Membrane</keyword>
<feature type="binding site" evidence="7">
    <location>
        <position position="138"/>
    </location>
    <ligand>
        <name>Cu cation</name>
        <dbReference type="ChEBI" id="CHEBI:23378"/>
    </ligand>
</feature>
<dbReference type="CDD" id="cd04220">
    <property type="entry name" value="Halocyanin"/>
    <property type="match status" value="2"/>
</dbReference>
<comment type="subcellular location">
    <subcellularLocation>
        <location evidence="1">Membrane</location>
    </subcellularLocation>
</comment>
<dbReference type="Gene3D" id="2.60.40.420">
    <property type="entry name" value="Cupredoxins - blue copper proteins"/>
    <property type="match status" value="2"/>
</dbReference>
<sequence length="367" mass="36965">MSTDDGIDEGRRDAMKTLAIGATAGGLAAMGARPAAAQSTDLSDWFSNVGNVDGVVDETGESEVTVEVGVSGNGGAFGFGPAAVRVDPGTKVVWEWTGEGTPHNVVAEDGSYESEYISDAGATFTHTFESEGVSKYVCGPHRAMGMKGAVIVGDADVTVPSGSSTATPAGGSGAGNETSGSGSGGGGSGGSGDFVEPDYEGWFDGVGNYDGTVDMTGQDEVTIEVGAQGNDGPFAFGPAAVRVDPGTTVVWEWTGEGGQHNVVGESHDFESPMQGSEGDTYALELDGEGVVKYVCAPHRMAGMKGAVVVGNPAAASGGGAGIDLFETSLWGLAGAIVAAPFVASQIVASRRANDDDERHRGPRQPAD</sequence>
<evidence type="ECO:0000313" key="10">
    <source>
        <dbReference type="EMBL" id="QLH80870.1"/>
    </source>
</evidence>
<dbReference type="KEGG" id="hpel:HZS54_04100"/>
<proteinExistence type="predicted"/>
<evidence type="ECO:0000259" key="9">
    <source>
        <dbReference type="Pfam" id="PF00127"/>
    </source>
</evidence>
<dbReference type="AlphaFoldDB" id="A0A7D5T8D8"/>
<accession>A0A7D5T8D8</accession>
<dbReference type="InterPro" id="IPR017533">
    <property type="entry name" value="Halocyanin"/>
</dbReference>
<dbReference type="InterPro" id="IPR002387">
    <property type="entry name" value="Plastocyanin"/>
</dbReference>
<dbReference type="RefSeq" id="WP_179920688.1">
    <property type="nucleotide sequence ID" value="NZ_CP058909.1"/>
</dbReference>
<comment type="cofactor">
    <cofactor evidence="7">
        <name>Cu(2+)</name>
        <dbReference type="ChEBI" id="CHEBI:29036"/>
    </cofactor>
    <text evidence="7">The crystal structure with reduced Cu(1+) has also been determined.</text>
</comment>
<feature type="compositionally biased region" description="Gly residues" evidence="8">
    <location>
        <begin position="181"/>
        <end position="192"/>
    </location>
</feature>
<organism evidence="10 11">
    <name type="scientific">Halosimplex pelagicum</name>
    <dbReference type="NCBI Taxonomy" id="869886"/>
    <lineage>
        <taxon>Archaea</taxon>
        <taxon>Methanobacteriati</taxon>
        <taxon>Methanobacteriota</taxon>
        <taxon>Stenosarchaea group</taxon>
        <taxon>Halobacteria</taxon>
        <taxon>Halobacteriales</taxon>
        <taxon>Haloarculaceae</taxon>
        <taxon>Halosimplex</taxon>
    </lineage>
</organism>
<dbReference type="NCBIfam" id="TIGR03102">
    <property type="entry name" value="halo_cynanin"/>
    <property type="match status" value="2"/>
</dbReference>
<dbReference type="InterPro" id="IPR000923">
    <property type="entry name" value="BlueCu_1"/>
</dbReference>
<keyword evidence="3 7" id="KW-0479">Metal-binding</keyword>
<dbReference type="InterPro" id="IPR008972">
    <property type="entry name" value="Cupredoxin"/>
</dbReference>
<evidence type="ECO:0000256" key="1">
    <source>
        <dbReference type="ARBA" id="ARBA00004370"/>
    </source>
</evidence>
<evidence type="ECO:0000256" key="6">
    <source>
        <dbReference type="ARBA" id="ARBA00023136"/>
    </source>
</evidence>
<feature type="compositionally biased region" description="Low complexity" evidence="8">
    <location>
        <begin position="161"/>
        <end position="180"/>
    </location>
</feature>
<feature type="domain" description="Blue (type 1) copper" evidence="9">
    <location>
        <begin position="67"/>
        <end position="152"/>
    </location>
</feature>